<keyword evidence="2" id="KW-1185">Reference proteome</keyword>
<proteinExistence type="predicted"/>
<evidence type="ECO:0000313" key="2">
    <source>
        <dbReference type="Proteomes" id="UP001164909"/>
    </source>
</evidence>
<dbReference type="EMBL" id="CP113865">
    <property type="protein sequence ID" value="WAM32776.1"/>
    <property type="molecule type" value="Genomic_DNA"/>
</dbReference>
<protein>
    <submittedName>
        <fullName evidence="1">Uncharacterized protein</fullName>
    </submittedName>
</protein>
<name>A0ABY7BP19_9FIRM</name>
<sequence length="78" mass="8435">MKENLSSLVGPTFEEIEQIEKYSIAGGFIFLDVNINIDLSQIISAIKSNLPKITAASAGASAAGAISYYYSFKKGWEL</sequence>
<dbReference type="Proteomes" id="UP001164909">
    <property type="component" value="Chromosome"/>
</dbReference>
<organism evidence="1 2">
    <name type="scientific">Caldicellulosiruptor morganii</name>
    <dbReference type="NCBI Taxonomy" id="1387555"/>
    <lineage>
        <taxon>Bacteria</taxon>
        <taxon>Bacillati</taxon>
        <taxon>Bacillota</taxon>
        <taxon>Bacillota incertae sedis</taxon>
        <taxon>Caldicellulosiruptorales</taxon>
        <taxon>Caldicellulosiruptoraceae</taxon>
        <taxon>Caldicellulosiruptor</taxon>
    </lineage>
</organism>
<dbReference type="RefSeq" id="WP_039763898.1">
    <property type="nucleotide sequence ID" value="NZ_CP113865.1"/>
</dbReference>
<gene>
    <name evidence="1" type="ORF">OTK00_001221</name>
</gene>
<accession>A0ABY7BP19</accession>
<evidence type="ECO:0000313" key="1">
    <source>
        <dbReference type="EMBL" id="WAM32776.1"/>
    </source>
</evidence>
<reference evidence="1" key="1">
    <citation type="submission" date="2022-12" db="EMBL/GenBank/DDBJ databases">
        <authorList>
            <person name="Bing R.G."/>
            <person name="Willard D.J."/>
            <person name="Manesh M.J.H."/>
            <person name="Laemthong T."/>
            <person name="Crosby J.R."/>
            <person name="Kelly R.M."/>
        </authorList>
    </citation>
    <scope>NUCLEOTIDE SEQUENCE</scope>
    <source>
        <strain evidence="1">DSM 8990</strain>
    </source>
</reference>